<comment type="caution">
    <text evidence="2">The sequence shown here is derived from an EMBL/GenBank/DDBJ whole genome shotgun (WGS) entry which is preliminary data.</text>
</comment>
<reference evidence="2 3" key="1">
    <citation type="journal article" date="2024" name="Nat. Commun.">
        <title>Phylogenomics reveals the evolutionary origins of lichenization in chlorophyte algae.</title>
        <authorList>
            <person name="Puginier C."/>
            <person name="Libourel C."/>
            <person name="Otte J."/>
            <person name="Skaloud P."/>
            <person name="Haon M."/>
            <person name="Grisel S."/>
            <person name="Petersen M."/>
            <person name="Berrin J.G."/>
            <person name="Delaux P.M."/>
            <person name="Dal Grande F."/>
            <person name="Keller J."/>
        </authorList>
    </citation>
    <scope>NUCLEOTIDE SEQUENCE [LARGE SCALE GENOMIC DNA]</scope>
    <source>
        <strain evidence="2 3">SAG 2523</strain>
    </source>
</reference>
<feature type="region of interest" description="Disordered" evidence="1">
    <location>
        <begin position="204"/>
        <end position="224"/>
    </location>
</feature>
<protein>
    <submittedName>
        <fullName evidence="2">Uncharacterized protein</fullName>
    </submittedName>
</protein>
<feature type="compositionally biased region" description="Basic and acidic residues" evidence="1">
    <location>
        <begin position="53"/>
        <end position="71"/>
    </location>
</feature>
<evidence type="ECO:0000313" key="3">
    <source>
        <dbReference type="Proteomes" id="UP001485043"/>
    </source>
</evidence>
<feature type="compositionally biased region" description="Basic residues" evidence="1">
    <location>
        <begin position="13"/>
        <end position="25"/>
    </location>
</feature>
<accession>A0AAW1SYY2</accession>
<dbReference type="EMBL" id="JALJOV010000681">
    <property type="protein sequence ID" value="KAK9861921.1"/>
    <property type="molecule type" value="Genomic_DNA"/>
</dbReference>
<dbReference type="Proteomes" id="UP001485043">
    <property type="component" value="Unassembled WGS sequence"/>
</dbReference>
<organism evidence="2 3">
    <name type="scientific">Apatococcus fuscideae</name>
    <dbReference type="NCBI Taxonomy" id="2026836"/>
    <lineage>
        <taxon>Eukaryota</taxon>
        <taxon>Viridiplantae</taxon>
        <taxon>Chlorophyta</taxon>
        <taxon>core chlorophytes</taxon>
        <taxon>Trebouxiophyceae</taxon>
        <taxon>Chlorellales</taxon>
        <taxon>Chlorellaceae</taxon>
        <taxon>Apatococcus</taxon>
    </lineage>
</organism>
<name>A0AAW1SYY2_9CHLO</name>
<evidence type="ECO:0000256" key="1">
    <source>
        <dbReference type="SAM" id="MobiDB-lite"/>
    </source>
</evidence>
<proteinExistence type="predicted"/>
<gene>
    <name evidence="2" type="ORF">WJX84_009726</name>
</gene>
<keyword evidence="3" id="KW-1185">Reference proteome</keyword>
<feature type="region of interest" description="Disordered" evidence="1">
    <location>
        <begin position="1"/>
        <end position="77"/>
    </location>
</feature>
<dbReference type="AlphaFoldDB" id="A0AAW1SYY2"/>
<feature type="compositionally biased region" description="Basic and acidic residues" evidence="1">
    <location>
        <begin position="26"/>
        <end position="39"/>
    </location>
</feature>
<sequence length="247" mass="27453">MVAILAEASTAHGHPRKFSLGRRRPREGIHQKLIEEDSKPTVPFEASDLASTPKEERLRGSTPPRREEVQSESKASAAQELVRLQQKGHEQSAAGSLCGLCLKLRWRQDAGVCTASVQQDPRPITLTVKGLTPSEQLRLQTLDLRELALRPLLETAELQVIEAQRAGSDDLVPLHELAKYDQEGIENMKEHFQLRRREGIYIASPSKTQRPGAGDQASIRTPRRTLPSRPIAFSRYSRGCSCGCMCS</sequence>
<evidence type="ECO:0000313" key="2">
    <source>
        <dbReference type="EMBL" id="KAK9861921.1"/>
    </source>
</evidence>